<evidence type="ECO:0000313" key="1">
    <source>
        <dbReference type="EMBL" id="AGH96619.1"/>
    </source>
</evidence>
<dbReference type="Proteomes" id="UP000012040">
    <property type="component" value="Chromosome"/>
</dbReference>
<proteinExistence type="predicted"/>
<dbReference type="HOGENOM" id="CLU_2116223_0_0_7"/>
<accession>M4VTT8</accession>
<dbReference type="EMBL" id="CP003537">
    <property type="protein sequence ID" value="AGH96619.1"/>
    <property type="molecule type" value="Genomic_DNA"/>
</dbReference>
<gene>
    <name evidence="1" type="ORF">A11Q_2403</name>
</gene>
<evidence type="ECO:0000313" key="2">
    <source>
        <dbReference type="Proteomes" id="UP000012040"/>
    </source>
</evidence>
<organism evidence="1 2">
    <name type="scientific">Pseudobdellovibrio exovorus JSS</name>
    <dbReference type="NCBI Taxonomy" id="1184267"/>
    <lineage>
        <taxon>Bacteria</taxon>
        <taxon>Pseudomonadati</taxon>
        <taxon>Bdellovibrionota</taxon>
        <taxon>Bdellovibrionia</taxon>
        <taxon>Bdellovibrionales</taxon>
        <taxon>Pseudobdellovibrionaceae</taxon>
        <taxon>Pseudobdellovibrio</taxon>
    </lineage>
</organism>
<dbReference type="KEGG" id="bex:A11Q_2403"/>
<sequence>MFKFYGWFLNSQVVSNSGLRLLLLFRYRVETNPHLQAKKVLQFSRRDLGFSTGLSYNSVQAGLKQLNELRLIQLDPLDKGSKQWLRLTEPTEYNWEVIQARLGFNFKPLDTDKT</sequence>
<keyword evidence="2" id="KW-1185">Reference proteome</keyword>
<reference evidence="1 2" key="1">
    <citation type="journal article" date="2013" name="ISME J.">
        <title>By their genes ye shall know them: genomic signatures of predatory bacteria.</title>
        <authorList>
            <person name="Pasternak Z."/>
            <person name="Pietrokovski S."/>
            <person name="Rotem O."/>
            <person name="Gophna U."/>
            <person name="Lurie-Weinberger M.N."/>
            <person name="Jurkevitch E."/>
        </authorList>
    </citation>
    <scope>NUCLEOTIDE SEQUENCE [LARGE SCALE GENOMIC DNA]</scope>
    <source>
        <strain evidence="1 2">JSS</strain>
    </source>
</reference>
<dbReference type="STRING" id="1184267.A11Q_2403"/>
<dbReference type="AlphaFoldDB" id="M4VTT8"/>
<name>M4VTT8_9BACT</name>
<protein>
    <submittedName>
        <fullName evidence="1">Uncharacterized protein</fullName>
    </submittedName>
</protein>